<dbReference type="AlphaFoldDB" id="A0A1J7J763"/>
<evidence type="ECO:0000256" key="2">
    <source>
        <dbReference type="SAM" id="Phobius"/>
    </source>
</evidence>
<proteinExistence type="predicted"/>
<protein>
    <submittedName>
        <fullName evidence="3">Uncharacterized protein</fullName>
    </submittedName>
</protein>
<dbReference type="EMBL" id="KV875107">
    <property type="protein sequence ID" value="OIW23346.1"/>
    <property type="molecule type" value="Genomic_DNA"/>
</dbReference>
<accession>A0A1J7J763</accession>
<feature type="compositionally biased region" description="Polar residues" evidence="1">
    <location>
        <begin position="16"/>
        <end position="26"/>
    </location>
</feature>
<reference evidence="3 4" key="1">
    <citation type="submission" date="2016-10" db="EMBL/GenBank/DDBJ databases">
        <title>Draft genome sequence of Coniochaeta ligniaria NRRL30616, a lignocellulolytic fungus for bioabatement of inhibitors in plant biomass hydrolysates.</title>
        <authorList>
            <consortium name="DOE Joint Genome Institute"/>
            <person name="Jimenez D.J."/>
            <person name="Hector R.E."/>
            <person name="Riley R."/>
            <person name="Sun H."/>
            <person name="Grigoriev I.V."/>
            <person name="Van Elsas J.D."/>
            <person name="Nichols N.N."/>
        </authorList>
    </citation>
    <scope>NUCLEOTIDE SEQUENCE [LARGE SCALE GENOMIC DNA]</scope>
    <source>
        <strain evidence="3 4">NRRL 30616</strain>
    </source>
</reference>
<name>A0A1J7J763_9PEZI</name>
<keyword evidence="4" id="KW-1185">Reference proteome</keyword>
<keyword evidence="2" id="KW-1133">Transmembrane helix</keyword>
<keyword evidence="2" id="KW-0472">Membrane</keyword>
<feature type="transmembrane region" description="Helical" evidence="2">
    <location>
        <begin position="239"/>
        <end position="259"/>
    </location>
</feature>
<organism evidence="3 4">
    <name type="scientific">Coniochaeta ligniaria NRRL 30616</name>
    <dbReference type="NCBI Taxonomy" id="1408157"/>
    <lineage>
        <taxon>Eukaryota</taxon>
        <taxon>Fungi</taxon>
        <taxon>Dikarya</taxon>
        <taxon>Ascomycota</taxon>
        <taxon>Pezizomycotina</taxon>
        <taxon>Sordariomycetes</taxon>
        <taxon>Sordariomycetidae</taxon>
        <taxon>Coniochaetales</taxon>
        <taxon>Coniochaetaceae</taxon>
        <taxon>Coniochaeta</taxon>
    </lineage>
</organism>
<feature type="compositionally biased region" description="Basic and acidic residues" evidence="1">
    <location>
        <begin position="138"/>
        <end position="149"/>
    </location>
</feature>
<feature type="transmembrane region" description="Helical" evidence="2">
    <location>
        <begin position="188"/>
        <end position="218"/>
    </location>
</feature>
<evidence type="ECO:0000313" key="4">
    <source>
        <dbReference type="Proteomes" id="UP000182658"/>
    </source>
</evidence>
<dbReference type="Proteomes" id="UP000182658">
    <property type="component" value="Unassembled WGS sequence"/>
</dbReference>
<keyword evidence="2" id="KW-0812">Transmembrane</keyword>
<dbReference type="InParanoid" id="A0A1J7J763"/>
<evidence type="ECO:0000313" key="3">
    <source>
        <dbReference type="EMBL" id="OIW23346.1"/>
    </source>
</evidence>
<evidence type="ECO:0000256" key="1">
    <source>
        <dbReference type="SAM" id="MobiDB-lite"/>
    </source>
</evidence>
<gene>
    <name evidence="3" type="ORF">CONLIGDRAFT_649863</name>
</gene>
<feature type="region of interest" description="Disordered" evidence="1">
    <location>
        <begin position="1"/>
        <end position="26"/>
    </location>
</feature>
<sequence>MAPAADDDLQTTAQDSTNSGAATSPIISTIEDMLDIQRQIKDQHTKEWEAKLKEVNELHMSQIQWHQARYDELLSKFARLMIMSTSTMGPSLSSERDRNTDTSLVSVGKDTPHDVESLDDNSEVETRNESPDDSSEIAAREETETSHEEETPENDSDADSALSCIYVAGDDEDDSFHCSDLIVKDLEYFLAITLAVVTAGGLLVVVATTMAFGAAYLVRRRLLSRGSRPSSVFPVSRSAALARLFGGVEGACAMVIVVFRCSFSS</sequence>
<feature type="region of interest" description="Disordered" evidence="1">
    <location>
        <begin position="87"/>
        <end position="158"/>
    </location>
</feature>